<comment type="similarity">
    <text evidence="1 7">Belongs to the peptidase A1 family.</text>
</comment>
<evidence type="ECO:0000256" key="7">
    <source>
        <dbReference type="RuleBase" id="RU000454"/>
    </source>
</evidence>
<dbReference type="GO" id="GO:0005576">
    <property type="term" value="C:extracellular region"/>
    <property type="evidence" value="ECO:0007669"/>
    <property type="project" value="TreeGrafter"/>
</dbReference>
<dbReference type="Pfam" id="PF14543">
    <property type="entry name" value="TAXi_N"/>
    <property type="match status" value="1"/>
</dbReference>
<keyword evidence="11" id="KW-1185">Reference proteome</keyword>
<feature type="chain" id="PRO_5042900549" evidence="8">
    <location>
        <begin position="24"/>
        <end position="475"/>
    </location>
</feature>
<evidence type="ECO:0000256" key="5">
    <source>
        <dbReference type="ARBA" id="ARBA00023180"/>
    </source>
</evidence>
<dbReference type="GO" id="GO:0016798">
    <property type="term" value="F:hydrolase activity, acting on glycosyl bonds"/>
    <property type="evidence" value="ECO:0007669"/>
    <property type="project" value="UniProtKB-KW"/>
</dbReference>
<dbReference type="Gene3D" id="2.40.70.10">
    <property type="entry name" value="Acid Proteases"/>
    <property type="match status" value="2"/>
</dbReference>
<dbReference type="InterPro" id="IPR032861">
    <property type="entry name" value="TAXi_N"/>
</dbReference>
<accession>A0AAN8UQ23</accession>
<dbReference type="GO" id="GO:0004190">
    <property type="term" value="F:aspartic-type endopeptidase activity"/>
    <property type="evidence" value="ECO:0007669"/>
    <property type="project" value="UniProtKB-KW"/>
</dbReference>
<keyword evidence="8" id="KW-0732">Signal</keyword>
<dbReference type="InterPro" id="IPR001969">
    <property type="entry name" value="Aspartic_peptidase_AS"/>
</dbReference>
<comment type="caution">
    <text evidence="10">The sequence shown here is derived from an EMBL/GenBank/DDBJ whole genome shotgun (WGS) entry which is preliminary data.</text>
</comment>
<dbReference type="PANTHER" id="PTHR47967:SF47">
    <property type="entry name" value="CHLOROPLAST NUCLEOID DNA-BINDING PROTEIN-LIKE"/>
    <property type="match status" value="1"/>
</dbReference>
<evidence type="ECO:0000256" key="8">
    <source>
        <dbReference type="SAM" id="SignalP"/>
    </source>
</evidence>
<dbReference type="PROSITE" id="PS00141">
    <property type="entry name" value="ASP_PROTEASE"/>
    <property type="match status" value="1"/>
</dbReference>
<dbReference type="SUPFAM" id="SSF50630">
    <property type="entry name" value="Acid proteases"/>
    <property type="match status" value="1"/>
</dbReference>
<feature type="domain" description="Peptidase A1" evidence="9">
    <location>
        <begin position="70"/>
        <end position="459"/>
    </location>
</feature>
<proteinExistence type="inferred from homology"/>
<keyword evidence="2 7" id="KW-0645">Protease</keyword>
<evidence type="ECO:0000259" key="9">
    <source>
        <dbReference type="PROSITE" id="PS51767"/>
    </source>
</evidence>
<dbReference type="PRINTS" id="PR00792">
    <property type="entry name" value="PEPSIN"/>
</dbReference>
<dbReference type="FunFam" id="2.40.70.10:FF:000055">
    <property type="entry name" value="Probable aspartyl protease At4g16563"/>
    <property type="match status" value="1"/>
</dbReference>
<evidence type="ECO:0000313" key="11">
    <source>
        <dbReference type="Proteomes" id="UP001370490"/>
    </source>
</evidence>
<dbReference type="CDD" id="cd05476">
    <property type="entry name" value="pepsin_A_like_plant"/>
    <property type="match status" value="1"/>
</dbReference>
<evidence type="ECO:0000256" key="6">
    <source>
        <dbReference type="PIRSR" id="PIRSR601461-1"/>
    </source>
</evidence>
<evidence type="ECO:0000256" key="4">
    <source>
        <dbReference type="ARBA" id="ARBA00022801"/>
    </source>
</evidence>
<keyword evidence="10" id="KW-0119">Carbohydrate metabolism</keyword>
<reference evidence="10 11" key="1">
    <citation type="submission" date="2023-12" db="EMBL/GenBank/DDBJ databases">
        <title>A high-quality genome assembly for Dillenia turbinata (Dilleniales).</title>
        <authorList>
            <person name="Chanderbali A."/>
        </authorList>
    </citation>
    <scope>NUCLEOTIDE SEQUENCE [LARGE SCALE GENOMIC DNA]</scope>
    <source>
        <strain evidence="10">LSX21</strain>
        <tissue evidence="10">Leaf</tissue>
    </source>
</reference>
<keyword evidence="10" id="KW-0624">Polysaccharide degradation</keyword>
<dbReference type="EMBL" id="JBAMMX010000023">
    <property type="protein sequence ID" value="KAK6916924.1"/>
    <property type="molecule type" value="Genomic_DNA"/>
</dbReference>
<keyword evidence="3 7" id="KW-0064">Aspartyl protease</keyword>
<sequence>MMTTSNLLLLLILFTLSFDQSIANKRRSFPTSLVLGLTHSRAAPLTSSGSIKPLQVLDIMEPLREIRDGYLISLNIGTPPQVILVYMDTGSDLIWVPCGNVSFDCIDCDDYKNNKLLPNFSPSYSTSSVRDICSSSFCIDIHSSDNDYDPCIMAGCSLANLLRGTCPRPCPSFAYTYGAGGLVVGLLTRDTLRVHGTNPGITREVLNFCFGCVGSTYREPIGIAGFGRGELSLPSQLGFLQKGFSHCFLAFKFANNPNISSPLILGELAISSEEDLQFTPMLKSPMYPNYYYIGLESITVGNSSATTEVPLNLREFDSFGNGGMLIDSGTTYTHLPEPFYSKLLSVLQSTISTMYPRATEHETRTGFDLCYKIPSPNNTLVDDLLPSITLHFLNNVTLALPQGNVFYAMGAPSNFTVVKCLLLQSMEDGDYGPAGVFGSFQQQNVEVVYDLEKERIGFQPMDCASAAASQGLHKS</sequence>
<dbReference type="GO" id="GO:0006508">
    <property type="term" value="P:proteolysis"/>
    <property type="evidence" value="ECO:0007669"/>
    <property type="project" value="UniProtKB-KW"/>
</dbReference>
<dbReference type="InterPro" id="IPR021109">
    <property type="entry name" value="Peptidase_aspartic_dom_sf"/>
</dbReference>
<dbReference type="InterPro" id="IPR001461">
    <property type="entry name" value="Aspartic_peptidase_A1"/>
</dbReference>
<feature type="signal peptide" evidence="8">
    <location>
        <begin position="1"/>
        <end position="23"/>
    </location>
</feature>
<keyword evidence="4 7" id="KW-0378">Hydrolase</keyword>
<evidence type="ECO:0000256" key="2">
    <source>
        <dbReference type="ARBA" id="ARBA00022670"/>
    </source>
</evidence>
<feature type="active site" evidence="6">
    <location>
        <position position="88"/>
    </location>
</feature>
<dbReference type="InterPro" id="IPR032799">
    <property type="entry name" value="TAXi_C"/>
</dbReference>
<name>A0AAN8UQ23_9MAGN</name>
<feature type="active site" evidence="6">
    <location>
        <position position="327"/>
    </location>
</feature>
<dbReference type="Proteomes" id="UP001370490">
    <property type="component" value="Unassembled WGS sequence"/>
</dbReference>
<dbReference type="PROSITE" id="PS51767">
    <property type="entry name" value="PEPTIDASE_A1"/>
    <property type="match status" value="1"/>
</dbReference>
<dbReference type="GO" id="GO:0045493">
    <property type="term" value="P:xylan catabolic process"/>
    <property type="evidence" value="ECO:0007669"/>
    <property type="project" value="UniProtKB-KW"/>
</dbReference>
<dbReference type="InterPro" id="IPR051708">
    <property type="entry name" value="Plant_Aspart_Prot_A1"/>
</dbReference>
<dbReference type="InterPro" id="IPR033121">
    <property type="entry name" value="PEPTIDASE_A1"/>
</dbReference>
<keyword evidence="10" id="KW-0858">Xylan degradation</keyword>
<evidence type="ECO:0000256" key="3">
    <source>
        <dbReference type="ARBA" id="ARBA00022750"/>
    </source>
</evidence>
<dbReference type="PANTHER" id="PTHR47967">
    <property type="entry name" value="OS07G0603500 PROTEIN-RELATED"/>
    <property type="match status" value="1"/>
</dbReference>
<protein>
    <submittedName>
        <fullName evidence="10">Xylanase inhibitor, N-terminal</fullName>
    </submittedName>
</protein>
<evidence type="ECO:0000313" key="10">
    <source>
        <dbReference type="EMBL" id="KAK6916924.1"/>
    </source>
</evidence>
<organism evidence="10 11">
    <name type="scientific">Dillenia turbinata</name>
    <dbReference type="NCBI Taxonomy" id="194707"/>
    <lineage>
        <taxon>Eukaryota</taxon>
        <taxon>Viridiplantae</taxon>
        <taxon>Streptophyta</taxon>
        <taxon>Embryophyta</taxon>
        <taxon>Tracheophyta</taxon>
        <taxon>Spermatophyta</taxon>
        <taxon>Magnoliopsida</taxon>
        <taxon>eudicotyledons</taxon>
        <taxon>Gunneridae</taxon>
        <taxon>Pentapetalae</taxon>
        <taxon>Dilleniales</taxon>
        <taxon>Dilleniaceae</taxon>
        <taxon>Dillenia</taxon>
    </lineage>
</organism>
<dbReference type="InterPro" id="IPR034161">
    <property type="entry name" value="Pepsin-like_plant"/>
</dbReference>
<gene>
    <name evidence="10" type="ORF">RJ641_017675</name>
</gene>
<dbReference type="AlphaFoldDB" id="A0AAN8UQ23"/>
<keyword evidence="10" id="KW-0326">Glycosidase</keyword>
<dbReference type="Pfam" id="PF14541">
    <property type="entry name" value="TAXi_C"/>
    <property type="match status" value="1"/>
</dbReference>
<keyword evidence="5" id="KW-0325">Glycoprotein</keyword>
<evidence type="ECO:0000256" key="1">
    <source>
        <dbReference type="ARBA" id="ARBA00007447"/>
    </source>
</evidence>